<comment type="caution">
    <text evidence="2">The sequence shown here is derived from an EMBL/GenBank/DDBJ whole genome shotgun (WGS) entry which is preliminary data.</text>
</comment>
<protein>
    <submittedName>
        <fullName evidence="2">Cytochrome P450</fullName>
    </submittedName>
</protein>
<dbReference type="InterPro" id="IPR036396">
    <property type="entry name" value="Cyt_P450_sf"/>
</dbReference>
<dbReference type="SUPFAM" id="SSF48264">
    <property type="entry name" value="Cytochrome P450"/>
    <property type="match status" value="1"/>
</dbReference>
<dbReference type="GO" id="GO:0016705">
    <property type="term" value="F:oxidoreductase activity, acting on paired donors, with incorporation or reduction of molecular oxygen"/>
    <property type="evidence" value="ECO:0007669"/>
    <property type="project" value="InterPro"/>
</dbReference>
<name>A0A3N1CVI9_9ACTN</name>
<dbReference type="PRINTS" id="PR00359">
    <property type="entry name" value="BP450"/>
</dbReference>
<dbReference type="OrthoDB" id="4133219at2"/>
<keyword evidence="3" id="KW-1185">Reference proteome</keyword>
<comment type="similarity">
    <text evidence="1">Belongs to the cytochrome P450 family.</text>
</comment>
<proteinExistence type="inferred from homology"/>
<dbReference type="PANTHER" id="PTHR46696:SF1">
    <property type="entry name" value="CYTOCHROME P450 YJIB-RELATED"/>
    <property type="match status" value="1"/>
</dbReference>
<organism evidence="2 3">
    <name type="scientific">Actinocorallia herbida</name>
    <dbReference type="NCBI Taxonomy" id="58109"/>
    <lineage>
        <taxon>Bacteria</taxon>
        <taxon>Bacillati</taxon>
        <taxon>Actinomycetota</taxon>
        <taxon>Actinomycetes</taxon>
        <taxon>Streptosporangiales</taxon>
        <taxon>Thermomonosporaceae</taxon>
        <taxon>Actinocorallia</taxon>
    </lineage>
</organism>
<dbReference type="InterPro" id="IPR001128">
    <property type="entry name" value="Cyt_P450"/>
</dbReference>
<dbReference type="EMBL" id="RJKE01000001">
    <property type="protein sequence ID" value="ROO84718.1"/>
    <property type="molecule type" value="Genomic_DNA"/>
</dbReference>
<dbReference type="PANTHER" id="PTHR46696">
    <property type="entry name" value="P450, PUTATIVE (EUROFUNG)-RELATED"/>
    <property type="match status" value="1"/>
</dbReference>
<gene>
    <name evidence="2" type="ORF">EDD29_2246</name>
</gene>
<dbReference type="GO" id="GO:0020037">
    <property type="term" value="F:heme binding"/>
    <property type="evidence" value="ECO:0007669"/>
    <property type="project" value="InterPro"/>
</dbReference>
<dbReference type="InterPro" id="IPR002397">
    <property type="entry name" value="Cyt_P450_B"/>
</dbReference>
<dbReference type="GO" id="GO:0005506">
    <property type="term" value="F:iron ion binding"/>
    <property type="evidence" value="ECO:0007669"/>
    <property type="project" value="InterPro"/>
</dbReference>
<dbReference type="Gene3D" id="1.10.630.10">
    <property type="entry name" value="Cytochrome P450"/>
    <property type="match status" value="1"/>
</dbReference>
<evidence type="ECO:0000313" key="2">
    <source>
        <dbReference type="EMBL" id="ROO84718.1"/>
    </source>
</evidence>
<dbReference type="Pfam" id="PF00067">
    <property type="entry name" value="p450"/>
    <property type="match status" value="1"/>
</dbReference>
<accession>A0A3N1CVI9</accession>
<evidence type="ECO:0000256" key="1">
    <source>
        <dbReference type="ARBA" id="ARBA00010617"/>
    </source>
</evidence>
<dbReference type="RefSeq" id="WP_123664295.1">
    <property type="nucleotide sequence ID" value="NZ_RJKE01000001.1"/>
</dbReference>
<dbReference type="AlphaFoldDB" id="A0A3N1CVI9"/>
<sequence>MVEAGPGTAALMDARVRHSPEGERIDTRDEPPVWRAPLPDGTFVWTVSGFDAARKALGEPTFARSFSEPGGDRWKEYLWFSEPPVTDSIVRSMFNTDGEAHRRLRALGAAAITSERIARAAHDAASVAAERLAAIADRGEADLVADFCHPFVLDIAAEMFGYPAEIIRRIRALPRWAPAPLFEPEGSPERVRYGAEREEMVTLLYDLLAACRRDPGPDGVSAMLALAAETGMDDQELTSTVFATLLAVTEPVTDFLTTALYSLWSRPGLAEDPDAVERGMEELLRYTTPVAAPMPRLVTRPLAFHGAYLEPGDAVVVHLGLANRDPSRFDQPNRLDLSREVGNDLAFAHGPHHCLSPSLGEHLCRTVLMAVLRGLSDLAPARSLDELPWRPGCTGPFTRFHVTSGLAELPVTFRPASRDAVAARAATGVA</sequence>
<evidence type="ECO:0000313" key="3">
    <source>
        <dbReference type="Proteomes" id="UP000272400"/>
    </source>
</evidence>
<reference evidence="2 3" key="1">
    <citation type="submission" date="2018-11" db="EMBL/GenBank/DDBJ databases">
        <title>Sequencing the genomes of 1000 actinobacteria strains.</title>
        <authorList>
            <person name="Klenk H.-P."/>
        </authorList>
    </citation>
    <scope>NUCLEOTIDE SEQUENCE [LARGE SCALE GENOMIC DNA]</scope>
    <source>
        <strain evidence="2 3">DSM 44254</strain>
    </source>
</reference>
<dbReference type="Proteomes" id="UP000272400">
    <property type="component" value="Unassembled WGS sequence"/>
</dbReference>
<dbReference type="GO" id="GO:0004497">
    <property type="term" value="F:monooxygenase activity"/>
    <property type="evidence" value="ECO:0007669"/>
    <property type="project" value="InterPro"/>
</dbReference>